<dbReference type="RefSeq" id="WP_039754359.1">
    <property type="nucleotide sequence ID" value="NZ_JTCM02000050.1"/>
</dbReference>
<dbReference type="Proteomes" id="UP000031549">
    <property type="component" value="Unassembled WGS sequence"/>
</dbReference>
<evidence type="ECO:0000313" key="1">
    <source>
        <dbReference type="EMBL" id="NEU74805.1"/>
    </source>
</evidence>
<reference evidence="1 2" key="1">
    <citation type="journal article" date="2015" name="Genome Announc.">
        <title>Draft Genome Sequence of Cyanobacterium Hassallia byssoidea Strain VB512170, Isolated from Monuments in India.</title>
        <authorList>
            <person name="Singh D."/>
            <person name="Chandrababunaidu M.M."/>
            <person name="Panda A."/>
            <person name="Sen D."/>
            <person name="Bhattacharyya S."/>
            <person name="Adhikary S.P."/>
            <person name="Tripathy S."/>
        </authorList>
    </citation>
    <scope>NUCLEOTIDE SEQUENCE [LARGE SCALE GENOMIC DNA]</scope>
    <source>
        <strain evidence="1 2">VB512170</strain>
    </source>
</reference>
<dbReference type="AlphaFoldDB" id="A0A846HBQ3"/>
<name>A0A846HBQ3_9CYAN</name>
<keyword evidence="1" id="KW-0808">Transferase</keyword>
<protein>
    <submittedName>
        <fullName evidence="1">Shikimate kinase</fullName>
    </submittedName>
</protein>
<dbReference type="InterPro" id="IPR027417">
    <property type="entry name" value="P-loop_NTPase"/>
</dbReference>
<organism evidence="1 2">
    <name type="scientific">Hassallia byssoidea VB512170</name>
    <dbReference type="NCBI Taxonomy" id="1304833"/>
    <lineage>
        <taxon>Bacteria</taxon>
        <taxon>Bacillati</taxon>
        <taxon>Cyanobacteriota</taxon>
        <taxon>Cyanophyceae</taxon>
        <taxon>Nostocales</taxon>
        <taxon>Tolypothrichaceae</taxon>
        <taxon>Hassallia</taxon>
    </lineage>
</organism>
<keyword evidence="1" id="KW-0418">Kinase</keyword>
<evidence type="ECO:0000313" key="2">
    <source>
        <dbReference type="Proteomes" id="UP000031549"/>
    </source>
</evidence>
<proteinExistence type="predicted"/>
<dbReference type="InterPro" id="IPR031322">
    <property type="entry name" value="Shikimate/glucono_kinase"/>
</dbReference>
<accession>A0A846HBQ3</accession>
<dbReference type="SUPFAM" id="SSF52540">
    <property type="entry name" value="P-loop containing nucleoside triphosphate hydrolases"/>
    <property type="match status" value="1"/>
</dbReference>
<sequence length="183" mass="21395">MISDIILIGPKTTGKSTLGELLAQKLGIPQCSMDKLRWDYYKEINYDEELAKRIREKEGFIELYRYWKFFEAYAVERLLSEHSNCVIDFGGGHSVYEDDELFNRVQRVLESYNNVVLILPSPDLEESIQILNERNGGFVSKGFDFNEHFVKHHSNHNLAKFVVYTKDKTPEETRDEILQIVNI</sequence>
<dbReference type="Pfam" id="PF01202">
    <property type="entry name" value="SKI"/>
    <property type="match status" value="1"/>
</dbReference>
<gene>
    <name evidence="1" type="ORF">PI95_020160</name>
</gene>
<dbReference type="Gene3D" id="3.40.50.300">
    <property type="entry name" value="P-loop containing nucleotide triphosphate hydrolases"/>
    <property type="match status" value="1"/>
</dbReference>
<dbReference type="EMBL" id="JTCM02000050">
    <property type="protein sequence ID" value="NEU74805.1"/>
    <property type="molecule type" value="Genomic_DNA"/>
</dbReference>
<dbReference type="GO" id="GO:0016301">
    <property type="term" value="F:kinase activity"/>
    <property type="evidence" value="ECO:0007669"/>
    <property type="project" value="UniProtKB-KW"/>
</dbReference>
<comment type="caution">
    <text evidence="1">The sequence shown here is derived from an EMBL/GenBank/DDBJ whole genome shotgun (WGS) entry which is preliminary data.</text>
</comment>
<keyword evidence="2" id="KW-1185">Reference proteome</keyword>